<proteinExistence type="predicted"/>
<evidence type="ECO:0000313" key="1">
    <source>
        <dbReference type="EMBL" id="CAF0697285.1"/>
    </source>
</evidence>
<protein>
    <submittedName>
        <fullName evidence="1">Uncharacterized protein</fullName>
    </submittedName>
</protein>
<organism evidence="1 2">
    <name type="scientific">Candidatus Methylacidithermus pantelleriae</name>
    <dbReference type="NCBI Taxonomy" id="2744239"/>
    <lineage>
        <taxon>Bacteria</taxon>
        <taxon>Pseudomonadati</taxon>
        <taxon>Verrucomicrobiota</taxon>
        <taxon>Methylacidiphilae</taxon>
        <taxon>Methylacidiphilales</taxon>
        <taxon>Methylacidiphilaceae</taxon>
        <taxon>Candidatus Methylacidithermus</taxon>
    </lineage>
</organism>
<dbReference type="EMBL" id="CAJNOB010000014">
    <property type="protein sequence ID" value="CAF0697285.1"/>
    <property type="molecule type" value="Genomic_DNA"/>
</dbReference>
<dbReference type="AlphaFoldDB" id="A0A8J2FSL3"/>
<comment type="caution">
    <text evidence="1">The sequence shown here is derived from an EMBL/GenBank/DDBJ whole genome shotgun (WGS) entry which is preliminary data.</text>
</comment>
<sequence>MSCQVRRHSPIDHGINDASREQACDEHRWLHKSLKEINFSGPKMGAYRLLLIVGSAGGMSRMVRWPR</sequence>
<evidence type="ECO:0000313" key="2">
    <source>
        <dbReference type="Proteomes" id="UP000663859"/>
    </source>
</evidence>
<dbReference type="Proteomes" id="UP000663859">
    <property type="component" value="Unassembled WGS sequence"/>
</dbReference>
<keyword evidence="2" id="KW-1185">Reference proteome</keyword>
<reference evidence="1" key="1">
    <citation type="submission" date="2021-02" db="EMBL/GenBank/DDBJ databases">
        <authorList>
            <person name="Cremers G."/>
            <person name="Picone N."/>
        </authorList>
    </citation>
    <scope>NUCLEOTIDE SEQUENCE</scope>
    <source>
        <strain evidence="1">PQ17</strain>
    </source>
</reference>
<name>A0A8J2FSL3_9BACT</name>
<gene>
    <name evidence="1" type="ORF">MPNT_210034</name>
</gene>
<accession>A0A8J2FSL3</accession>